<dbReference type="PANTHER" id="PTHR10773:SF19">
    <property type="match status" value="1"/>
</dbReference>
<keyword evidence="3" id="KW-1185">Reference proteome</keyword>
<comment type="caution">
    <text evidence="2">The sequence shown here is derived from an EMBL/GenBank/DDBJ whole genome shotgun (WGS) entry which is preliminary data.</text>
</comment>
<dbReference type="AlphaFoldDB" id="A0A7J7KHK5"/>
<dbReference type="PANTHER" id="PTHR10773">
    <property type="entry name" value="DNA-DIRECTED RNA POLYMERASES I, II, AND III SUBUNIT RPABC2"/>
    <property type="match status" value="1"/>
</dbReference>
<evidence type="ECO:0000313" key="3">
    <source>
        <dbReference type="Proteomes" id="UP000593567"/>
    </source>
</evidence>
<gene>
    <name evidence="2" type="ORF">EB796_003651</name>
</gene>
<protein>
    <submittedName>
        <fullName evidence="2">Uncharacterized protein</fullName>
    </submittedName>
</protein>
<dbReference type="EMBL" id="VXIV02000479">
    <property type="protein sequence ID" value="KAF6038049.1"/>
    <property type="molecule type" value="Genomic_DNA"/>
</dbReference>
<feature type="region of interest" description="Disordered" evidence="1">
    <location>
        <begin position="15"/>
        <end position="41"/>
    </location>
</feature>
<sequence length="452" mass="52302">MLQGFYGYLWHHHHTSEDNKEGSSITGKPPVDGRGKHGNVANKLPEQTKEMIRQHIKSFRGERSHYSLGKSKRLYLPAELNQTKMFELFKEKHPDIKVSQETYRQIFINEFNISFGYPRSDTCSTCDENRAIVEQLKLVLKDDQDNEDVKEQLSKAETENKVHLARAKQFYNHKRNARRSAEVDDSIMAICMDFQKNLPAPNITTTDVYYRRQLTCISFNIHELALNRSHFYVYDETIAKKGSDDVCSMIQHFISNSVADNVKHLKIFCDSCAGQNKNYTVFRYLHHLVHVKRRFDEVLVLFPVRGHSLWTETPNDWWNEIRRCRKKPCPYNVIELQQSEFSNWGEYLKNLYVATCPFPTRPVPVLSFAQAKPRFAMIKEAYGGSYKSCVITKKKGQSKIPCEKGHLYAAPIPLPPTKHTDVTNLAKFLKPYAKEFYASLPTDSSTADADSE</sequence>
<reference evidence="2" key="1">
    <citation type="submission" date="2020-06" db="EMBL/GenBank/DDBJ databases">
        <title>Draft genome of Bugula neritina, a colonial animal packing powerful symbionts and potential medicines.</title>
        <authorList>
            <person name="Rayko M."/>
        </authorList>
    </citation>
    <scope>NUCLEOTIDE SEQUENCE [LARGE SCALE GENOMIC DNA]</scope>
    <source>
        <strain evidence="2">Kwan_BN1</strain>
    </source>
</reference>
<dbReference type="OrthoDB" id="6161632at2759"/>
<dbReference type="Proteomes" id="UP000593567">
    <property type="component" value="Unassembled WGS sequence"/>
</dbReference>
<evidence type="ECO:0000256" key="1">
    <source>
        <dbReference type="SAM" id="MobiDB-lite"/>
    </source>
</evidence>
<name>A0A7J7KHK5_BUGNE</name>
<accession>A0A7J7KHK5</accession>
<organism evidence="2 3">
    <name type="scientific">Bugula neritina</name>
    <name type="common">Brown bryozoan</name>
    <name type="synonym">Sertularia neritina</name>
    <dbReference type="NCBI Taxonomy" id="10212"/>
    <lineage>
        <taxon>Eukaryota</taxon>
        <taxon>Metazoa</taxon>
        <taxon>Spiralia</taxon>
        <taxon>Lophotrochozoa</taxon>
        <taxon>Bryozoa</taxon>
        <taxon>Gymnolaemata</taxon>
        <taxon>Cheilostomatida</taxon>
        <taxon>Flustrina</taxon>
        <taxon>Buguloidea</taxon>
        <taxon>Bugulidae</taxon>
        <taxon>Bugula</taxon>
    </lineage>
</organism>
<evidence type="ECO:0000313" key="2">
    <source>
        <dbReference type="EMBL" id="KAF6038049.1"/>
    </source>
</evidence>
<proteinExistence type="predicted"/>